<keyword evidence="2" id="KW-1185">Reference proteome</keyword>
<evidence type="ECO:0000313" key="2">
    <source>
        <dbReference type="Proteomes" id="UP000004394"/>
    </source>
</evidence>
<accession>E0NUF2</accession>
<dbReference type="AlphaFoldDB" id="E0NUF2"/>
<name>E0NUF2_9BACT</name>
<comment type="caution">
    <text evidence="1">The sequence shown here is derived from an EMBL/GenBank/DDBJ whole genome shotgun (WGS) entry which is preliminary data.</text>
</comment>
<dbReference type="STRING" id="862515.HMPREF0658_1805"/>
<dbReference type="EMBL" id="AEEI01000052">
    <property type="protein sequence ID" value="EFM01243.1"/>
    <property type="molecule type" value="Genomic_DNA"/>
</dbReference>
<organism evidence="1 2">
    <name type="scientific">Hoylesella marshii DSM 16973 = JCM 13450</name>
    <dbReference type="NCBI Taxonomy" id="862515"/>
    <lineage>
        <taxon>Bacteria</taxon>
        <taxon>Pseudomonadati</taxon>
        <taxon>Bacteroidota</taxon>
        <taxon>Bacteroidia</taxon>
        <taxon>Bacteroidales</taxon>
        <taxon>Prevotellaceae</taxon>
        <taxon>Hoylesella</taxon>
    </lineage>
</organism>
<reference evidence="1" key="1">
    <citation type="submission" date="2010-07" db="EMBL/GenBank/DDBJ databases">
        <authorList>
            <person name="Muzny D."/>
            <person name="Qin X."/>
            <person name="Deng J."/>
            <person name="Jiang H."/>
            <person name="Liu Y."/>
            <person name="Qu J."/>
            <person name="Song X.-Z."/>
            <person name="Zhang L."/>
            <person name="Thornton R."/>
            <person name="Coyle M."/>
            <person name="Francisco L."/>
            <person name="Jackson L."/>
            <person name="Javaid M."/>
            <person name="Korchina V."/>
            <person name="Kovar C."/>
            <person name="Mata R."/>
            <person name="Mathew T."/>
            <person name="Ngo R."/>
            <person name="Nguyen L."/>
            <person name="Nguyen N."/>
            <person name="Okwuonu G."/>
            <person name="Ongeri F."/>
            <person name="Pham C."/>
            <person name="Simmons D."/>
            <person name="Wilczek-Boney K."/>
            <person name="Hale W."/>
            <person name="Jakkamsetti A."/>
            <person name="Pham P."/>
            <person name="Ruth R."/>
            <person name="San Lucas F."/>
            <person name="Warren J."/>
            <person name="Zhang J."/>
            <person name="Zhao Z."/>
            <person name="Zhou C."/>
            <person name="Zhu D."/>
            <person name="Lee S."/>
            <person name="Bess C."/>
            <person name="Blankenburg K."/>
            <person name="Forbes L."/>
            <person name="Fu Q."/>
            <person name="Gubbala S."/>
            <person name="Hirani K."/>
            <person name="Jayaseelan J.C."/>
            <person name="Lara F."/>
            <person name="Munidasa M."/>
            <person name="Palculict T."/>
            <person name="Patil S."/>
            <person name="Pu L.-L."/>
            <person name="Saada N."/>
            <person name="Tang L."/>
            <person name="Weissenberger G."/>
            <person name="Zhu Y."/>
            <person name="Hemphill L."/>
            <person name="Shang Y."/>
            <person name="Youmans B."/>
            <person name="Ayvaz T."/>
            <person name="Ross M."/>
            <person name="Santibanez J."/>
            <person name="Aqrawi P."/>
            <person name="Gross S."/>
            <person name="Joshi V."/>
            <person name="Fowler G."/>
            <person name="Nazareth L."/>
            <person name="Reid J."/>
            <person name="Worley K."/>
            <person name="Petrosino J."/>
            <person name="Highlander S."/>
            <person name="Gibbs R."/>
        </authorList>
    </citation>
    <scope>NUCLEOTIDE SEQUENCE [LARGE SCALE GENOMIC DNA]</scope>
    <source>
        <strain evidence="1">DSM 16973</strain>
    </source>
</reference>
<protein>
    <submittedName>
        <fullName evidence="1">Uncharacterized protein</fullName>
    </submittedName>
</protein>
<evidence type="ECO:0000313" key="1">
    <source>
        <dbReference type="EMBL" id="EFM01243.1"/>
    </source>
</evidence>
<dbReference type="HOGENOM" id="CLU_3314674_0_0_10"/>
<proteinExistence type="predicted"/>
<dbReference type="Proteomes" id="UP000004394">
    <property type="component" value="Unassembled WGS sequence"/>
</dbReference>
<sequence length="39" mass="4773">MCPRKTFLFFMSDTAQMSDDRKPCHPYKRAVEQVNDRWH</sequence>
<dbReference type="BioCyc" id="PMAR862515-HMP:GMOO-1830-MONOMER"/>
<gene>
    <name evidence="1" type="ORF">HMPREF0658_1805</name>
</gene>